<dbReference type="GO" id="GO:0008168">
    <property type="term" value="F:methyltransferase activity"/>
    <property type="evidence" value="ECO:0007669"/>
    <property type="project" value="UniProtKB-KW"/>
</dbReference>
<accession>A0A8H2ZKT8</accession>
<dbReference type="PROSITE" id="PS50157">
    <property type="entry name" value="ZINC_FINGER_C2H2_2"/>
    <property type="match status" value="2"/>
</dbReference>
<evidence type="ECO:0000256" key="1">
    <source>
        <dbReference type="ARBA" id="ARBA00004123"/>
    </source>
</evidence>
<comment type="subcellular location">
    <subcellularLocation>
        <location evidence="1">Nucleus</location>
    </subcellularLocation>
</comment>
<evidence type="ECO:0000256" key="3">
    <source>
        <dbReference type="ARBA" id="ARBA00022553"/>
    </source>
</evidence>
<keyword evidence="2" id="KW-0678">Repressor</keyword>
<dbReference type="Pfam" id="PF02375">
    <property type="entry name" value="JmjN"/>
    <property type="match status" value="1"/>
</dbReference>
<keyword evidence="5" id="KW-0677">Repeat</keyword>
<dbReference type="PANTHER" id="PTHR10694">
    <property type="entry name" value="LYSINE-SPECIFIC DEMETHYLASE"/>
    <property type="match status" value="1"/>
</dbReference>
<dbReference type="SMART" id="SM00355">
    <property type="entry name" value="ZnF_C2H2"/>
    <property type="match status" value="2"/>
</dbReference>
<dbReference type="RefSeq" id="XP_041407346.1">
    <property type="nucleotide sequence ID" value="XM_041551412.1"/>
</dbReference>
<dbReference type="Pfam" id="PF02373">
    <property type="entry name" value="JmjC"/>
    <property type="match status" value="1"/>
</dbReference>
<feature type="domain" description="JmjN" evidence="15">
    <location>
        <begin position="15"/>
        <end position="56"/>
    </location>
</feature>
<comment type="caution">
    <text evidence="17">The sequence shown here is derived from an EMBL/GenBank/DDBJ whole genome shotgun (WGS) entry which is preliminary data.</text>
</comment>
<evidence type="ECO:0000256" key="12">
    <source>
        <dbReference type="PROSITE-ProRule" id="PRU00042"/>
    </source>
</evidence>
<keyword evidence="4" id="KW-0479">Metal-binding</keyword>
<dbReference type="SUPFAM" id="SSF57667">
    <property type="entry name" value="beta-beta-alpha zinc fingers"/>
    <property type="match status" value="1"/>
</dbReference>
<feature type="region of interest" description="Disordered" evidence="13">
    <location>
        <begin position="498"/>
        <end position="539"/>
    </location>
</feature>
<feature type="compositionally biased region" description="Low complexity" evidence="13">
    <location>
        <begin position="504"/>
        <end position="532"/>
    </location>
</feature>
<evidence type="ECO:0000256" key="8">
    <source>
        <dbReference type="ARBA" id="ARBA00023015"/>
    </source>
</evidence>
<dbReference type="FunFam" id="3.30.160.60:FF:001692">
    <property type="entry name" value="Transcriptional activator/repressor GIS1"/>
    <property type="match status" value="1"/>
</dbReference>
<dbReference type="GeneID" id="64858548"/>
<feature type="domain" description="C2H2-type" evidence="14">
    <location>
        <begin position="871"/>
        <end position="899"/>
    </location>
</feature>
<evidence type="ECO:0000256" key="4">
    <source>
        <dbReference type="ARBA" id="ARBA00022723"/>
    </source>
</evidence>
<dbReference type="SMART" id="SM00545">
    <property type="entry name" value="JmjN"/>
    <property type="match status" value="1"/>
</dbReference>
<feature type="region of interest" description="Disordered" evidence="13">
    <location>
        <begin position="384"/>
        <end position="428"/>
    </location>
</feature>
<organism evidence="17 18">
    <name type="scientific">Maudiozyma barnettii</name>
    <dbReference type="NCBI Taxonomy" id="61262"/>
    <lineage>
        <taxon>Eukaryota</taxon>
        <taxon>Fungi</taxon>
        <taxon>Dikarya</taxon>
        <taxon>Ascomycota</taxon>
        <taxon>Saccharomycotina</taxon>
        <taxon>Saccharomycetes</taxon>
        <taxon>Saccharomycetales</taxon>
        <taxon>Saccharomycetaceae</taxon>
        <taxon>Maudiozyma</taxon>
    </lineage>
</organism>
<keyword evidence="18" id="KW-1185">Reference proteome</keyword>
<dbReference type="EMBL" id="CAEFZW010000006">
    <property type="protein sequence ID" value="CAB4255502.1"/>
    <property type="molecule type" value="Genomic_DNA"/>
</dbReference>
<dbReference type="InterPro" id="IPR003349">
    <property type="entry name" value="JmjN"/>
</dbReference>
<dbReference type="GO" id="GO:0032259">
    <property type="term" value="P:methylation"/>
    <property type="evidence" value="ECO:0007669"/>
    <property type="project" value="UniProtKB-KW"/>
</dbReference>
<evidence type="ECO:0000256" key="2">
    <source>
        <dbReference type="ARBA" id="ARBA00022491"/>
    </source>
</evidence>
<keyword evidence="11" id="KW-0539">Nucleus</keyword>
<dbReference type="PROSITE" id="PS00028">
    <property type="entry name" value="ZINC_FINGER_C2H2_1"/>
    <property type="match status" value="1"/>
</dbReference>
<dbReference type="GO" id="GO:0051864">
    <property type="term" value="F:histone H3K36 demethylase activity"/>
    <property type="evidence" value="ECO:0007669"/>
    <property type="project" value="UniProtKB-ARBA"/>
</dbReference>
<dbReference type="OrthoDB" id="9547406at2759"/>
<dbReference type="FunFam" id="3.30.160.60:FF:000100">
    <property type="entry name" value="Zinc finger 45-like"/>
    <property type="match status" value="1"/>
</dbReference>
<keyword evidence="17" id="KW-0808">Transferase</keyword>
<feature type="compositionally biased region" description="Low complexity" evidence="13">
    <location>
        <begin position="384"/>
        <end position="393"/>
    </location>
</feature>
<dbReference type="AlphaFoldDB" id="A0A8H2ZKT8"/>
<dbReference type="GO" id="GO:0008270">
    <property type="term" value="F:zinc ion binding"/>
    <property type="evidence" value="ECO:0007669"/>
    <property type="project" value="UniProtKB-KW"/>
</dbReference>
<dbReference type="PROSITE" id="PS51183">
    <property type="entry name" value="JMJN"/>
    <property type="match status" value="1"/>
</dbReference>
<keyword evidence="7" id="KW-0862">Zinc</keyword>
<keyword evidence="10" id="KW-0804">Transcription</keyword>
<dbReference type="SUPFAM" id="SSF51197">
    <property type="entry name" value="Clavaminate synthase-like"/>
    <property type="match status" value="1"/>
</dbReference>
<evidence type="ECO:0000259" key="16">
    <source>
        <dbReference type="PROSITE" id="PS51184"/>
    </source>
</evidence>
<dbReference type="GO" id="GO:0005634">
    <property type="term" value="C:nucleus"/>
    <property type="evidence" value="ECO:0007669"/>
    <property type="project" value="UniProtKB-SubCell"/>
</dbReference>
<proteinExistence type="predicted"/>
<gene>
    <name evidence="17" type="ORF">KABA2_06S06886</name>
</gene>
<feature type="compositionally biased region" description="Low complexity" evidence="13">
    <location>
        <begin position="401"/>
        <end position="428"/>
    </location>
</feature>
<name>A0A8H2ZKT8_9SACH</name>
<sequence length="932" mass="105018">MNGFVTPDHFSDGGIPIFTPTFEQFKDFYQFIKSINSYGMQSGIVKIIPPQEWLNLQNLPPSKDDLEKIKIFHPTEQQISGEKGIYVVQNIEKNKNFNLLQWKNLSLNYALPTSSSNNNNNTIIDNDIKLSNFDDLSSLINSNSNLFQYTDKERLIFLENYYWKTLNFTAPLYGADTPGSLFSKDLKIWNVASLPNFLDYLDEKIPGVNESYLYAGLWKSSFSWHLEDKDLYSINYIHFGAPKQWYSIPQSHEKQFLSYVKEQFPQEFKSCPEFLRHKQVLISPKTLRNNGIPVNKITHYQNEFIITFPYGYHAGFNYGFNLAESVNFATDDWLDIGERAQSCNCVNDSVRIDVKKLKENWENNKNRKFNELLNHSSQELQNITTSLSSSSSTNKLKLHNDSSNTNTNNNNNGNSNNNNHNNMKSTTNGLIKENSMAPLFPNMSLRSTSPSLNQSMNQLNTSLSRVSSPFLSRMMDLSNIIEPTLDDQTLKRRLVSPQPLTMGNNQMNSNQQQRQFHQQQQQQQQLTNQKNQPSGSVPLAPLAVRSFTTPSSALFDYSDDNLLALSLTSMANSGNSSPRLRKPMLNSPIDHFNNGNNGNIGGLMTSSNNYTSSLRPLFSPSANNNTHQLAYETVPLSNNNRLLNNTNFSPNNMNTSSPLLQSYPSNYNISSPTSAPFIKRPKSSNIVTLNISRESSRSPIALTSIENTNSNQILPNGNNINGSNNINNNNNNNQNNIKYSSLNQIENPSGRIPMDNGMPLTKKQKLGKRILSSPSSGLATAIPISNALLVKDTSTMTATATNTAIQNNNNNIDNMISIANNNSNNNNNNGEYGDNINEEKQHSLQGTTVMHNQPSKFTSEEVVVSKFGKVYVCQECKRQFSSGHHLTRHKKSVHSGEKPYSCPKCGKRFKRRDHVLQHLNKKIPCIPNAPES</sequence>
<dbReference type="GO" id="GO:0032454">
    <property type="term" value="F:histone H3K9 demethylase activity"/>
    <property type="evidence" value="ECO:0007669"/>
    <property type="project" value="TreeGrafter"/>
</dbReference>
<dbReference type="PROSITE" id="PS51184">
    <property type="entry name" value="JMJC"/>
    <property type="match status" value="1"/>
</dbReference>
<evidence type="ECO:0000256" key="13">
    <source>
        <dbReference type="SAM" id="MobiDB-lite"/>
    </source>
</evidence>
<dbReference type="Pfam" id="PF00096">
    <property type="entry name" value="zf-C2H2"/>
    <property type="match status" value="1"/>
</dbReference>
<evidence type="ECO:0000313" key="17">
    <source>
        <dbReference type="EMBL" id="CAB4255502.1"/>
    </source>
</evidence>
<reference evidence="17 18" key="1">
    <citation type="submission" date="2020-05" db="EMBL/GenBank/DDBJ databases">
        <authorList>
            <person name="Casaregola S."/>
            <person name="Devillers H."/>
            <person name="Grondin C."/>
        </authorList>
    </citation>
    <scope>NUCLEOTIDE SEQUENCE [LARGE SCALE GENOMIC DNA]</scope>
    <source>
        <strain evidence="17 18">CLIB 1767</strain>
    </source>
</reference>
<dbReference type="PANTHER" id="PTHR10694:SF7">
    <property type="entry name" value="[HISTONE H3]-TRIMETHYL-L-LYSINE(9) DEMETHYLASE"/>
    <property type="match status" value="1"/>
</dbReference>
<evidence type="ECO:0000259" key="15">
    <source>
        <dbReference type="PROSITE" id="PS51183"/>
    </source>
</evidence>
<dbReference type="GO" id="GO:0043565">
    <property type="term" value="F:sequence-specific DNA binding"/>
    <property type="evidence" value="ECO:0007669"/>
    <property type="project" value="UniProtKB-ARBA"/>
</dbReference>
<feature type="domain" description="C2H2-type" evidence="14">
    <location>
        <begin position="900"/>
        <end position="918"/>
    </location>
</feature>
<evidence type="ECO:0000256" key="10">
    <source>
        <dbReference type="ARBA" id="ARBA00023163"/>
    </source>
</evidence>
<protein>
    <submittedName>
        <fullName evidence="17">Similar to Saccharomyces cerevisiae YER169W RPH1 JmjC domain-containing histone demethylase</fullName>
    </submittedName>
</protein>
<keyword evidence="6 12" id="KW-0863">Zinc-finger</keyword>
<dbReference type="Gene3D" id="2.60.120.650">
    <property type="entry name" value="Cupin"/>
    <property type="match status" value="1"/>
</dbReference>
<evidence type="ECO:0000256" key="6">
    <source>
        <dbReference type="ARBA" id="ARBA00022771"/>
    </source>
</evidence>
<evidence type="ECO:0000256" key="11">
    <source>
        <dbReference type="ARBA" id="ARBA00023242"/>
    </source>
</evidence>
<keyword evidence="8" id="KW-0805">Transcription regulation</keyword>
<evidence type="ECO:0000313" key="18">
    <source>
        <dbReference type="Proteomes" id="UP000644660"/>
    </source>
</evidence>
<dbReference type="InterPro" id="IPR013087">
    <property type="entry name" value="Znf_C2H2_type"/>
</dbReference>
<evidence type="ECO:0000256" key="7">
    <source>
        <dbReference type="ARBA" id="ARBA00022833"/>
    </source>
</evidence>
<evidence type="ECO:0000259" key="14">
    <source>
        <dbReference type="PROSITE" id="PS50157"/>
    </source>
</evidence>
<dbReference type="SMART" id="SM00558">
    <property type="entry name" value="JmjC"/>
    <property type="match status" value="1"/>
</dbReference>
<dbReference type="GO" id="GO:0045944">
    <property type="term" value="P:positive regulation of transcription by RNA polymerase II"/>
    <property type="evidence" value="ECO:0007669"/>
    <property type="project" value="UniProtKB-ARBA"/>
</dbReference>
<dbReference type="GO" id="GO:0000785">
    <property type="term" value="C:chromatin"/>
    <property type="evidence" value="ECO:0007669"/>
    <property type="project" value="TreeGrafter"/>
</dbReference>
<dbReference type="InterPro" id="IPR003347">
    <property type="entry name" value="JmjC_dom"/>
</dbReference>
<dbReference type="Proteomes" id="UP000644660">
    <property type="component" value="Unassembled WGS sequence"/>
</dbReference>
<evidence type="ECO:0000256" key="5">
    <source>
        <dbReference type="ARBA" id="ARBA00022737"/>
    </source>
</evidence>
<dbReference type="InterPro" id="IPR036236">
    <property type="entry name" value="Znf_C2H2_sf"/>
</dbReference>
<evidence type="ECO:0000256" key="9">
    <source>
        <dbReference type="ARBA" id="ARBA00023125"/>
    </source>
</evidence>
<keyword evidence="9" id="KW-0238">DNA-binding</keyword>
<feature type="domain" description="JmjC" evidence="16">
    <location>
        <begin position="183"/>
        <end position="345"/>
    </location>
</feature>
<dbReference type="Gene3D" id="3.30.160.60">
    <property type="entry name" value="Classic Zinc Finger"/>
    <property type="match status" value="2"/>
</dbReference>
<keyword evidence="17" id="KW-0489">Methyltransferase</keyword>
<dbReference type="GO" id="GO:0001227">
    <property type="term" value="F:DNA-binding transcription repressor activity, RNA polymerase II-specific"/>
    <property type="evidence" value="ECO:0007669"/>
    <property type="project" value="UniProtKB-ARBA"/>
</dbReference>
<keyword evidence="3" id="KW-0597">Phosphoprotein</keyword>